<organism evidence="2 3">
    <name type="scientific">Chryseobacterium soli</name>
    <dbReference type="NCBI Taxonomy" id="445961"/>
    <lineage>
        <taxon>Bacteria</taxon>
        <taxon>Pseudomonadati</taxon>
        <taxon>Bacteroidota</taxon>
        <taxon>Flavobacteriia</taxon>
        <taxon>Flavobacteriales</taxon>
        <taxon>Weeksellaceae</taxon>
        <taxon>Chryseobacterium group</taxon>
        <taxon>Chryseobacterium</taxon>
    </lineage>
</organism>
<keyword evidence="3" id="KW-1185">Reference proteome</keyword>
<comment type="caution">
    <text evidence="2">The sequence shown here is derived from an EMBL/GenBank/DDBJ whole genome shotgun (WGS) entry which is preliminary data.</text>
</comment>
<name>A0A086A2V4_9FLAO</name>
<keyword evidence="1" id="KW-1133">Transmembrane helix</keyword>
<dbReference type="STRING" id="445961.IW15_17795"/>
<dbReference type="EMBL" id="JPRH01000008">
    <property type="protein sequence ID" value="KFF11018.1"/>
    <property type="molecule type" value="Genomic_DNA"/>
</dbReference>
<reference evidence="2 3" key="1">
    <citation type="submission" date="2014-07" db="EMBL/GenBank/DDBJ databases">
        <title>Genome of Chryseobacterium soli DSM 19298.</title>
        <authorList>
            <person name="Stropko S.J."/>
            <person name="Pipes S.E."/>
            <person name="Newman J."/>
        </authorList>
    </citation>
    <scope>NUCLEOTIDE SEQUENCE [LARGE SCALE GENOMIC DNA]</scope>
    <source>
        <strain evidence="2 3">DSM 19298</strain>
    </source>
</reference>
<evidence type="ECO:0000313" key="3">
    <source>
        <dbReference type="Proteomes" id="UP000028705"/>
    </source>
</evidence>
<accession>A0A086A2V4</accession>
<keyword evidence="1" id="KW-0472">Membrane</keyword>
<dbReference type="Proteomes" id="UP000028705">
    <property type="component" value="Unassembled WGS sequence"/>
</dbReference>
<proteinExistence type="predicted"/>
<gene>
    <name evidence="2" type="ORF">IW15_17795</name>
</gene>
<evidence type="ECO:0000313" key="2">
    <source>
        <dbReference type="EMBL" id="KFF11018.1"/>
    </source>
</evidence>
<feature type="transmembrane region" description="Helical" evidence="1">
    <location>
        <begin position="32"/>
        <end position="50"/>
    </location>
</feature>
<evidence type="ECO:0000256" key="1">
    <source>
        <dbReference type="SAM" id="Phobius"/>
    </source>
</evidence>
<dbReference type="AlphaFoldDB" id="A0A086A2V4"/>
<keyword evidence="1" id="KW-0812">Transmembrane</keyword>
<protein>
    <submittedName>
        <fullName evidence="2">Uncharacterized protein</fullName>
    </submittedName>
</protein>
<sequence>MKTEATQQFIFHINYLCKNNLEIKSLYMKRNLLFFFIISFSTLLSAQELLTKSTFDNIEYVEDIEWSSDDIYCAGFSFKTAINDGNSSDAYLVNYDTTLKPKWSLKISDKHSNKINSIIRYKDKIYALVTQGKISPQTEDVFISLFTINLEGVIENKINIGRAFSSPSNIVINGSNLIFGYKVPDGITYSADSKSEIINYNLATKKLVRHKSSQYQATPKKILAEKSDIFLFGNYIHPNQPNIMAYRNGKYSEISLKSSKTEYFLDSYINKNIVTVVCAFPGVYGDMKKYLKFYYINLNNNTINSKSIPYEKLGWSDQHFDTYSTGSSSWLIIENHQTKALQYVLIDNTGKISKTLNFDRDNGNGSWERYIIKEGMLLNANSSGIKIYKID</sequence>